<proteinExistence type="predicted"/>
<keyword evidence="2" id="KW-0436">Ligase</keyword>
<dbReference type="GO" id="GO:0050567">
    <property type="term" value="F:glutaminyl-tRNA synthase (glutamine-hydrolyzing) activity"/>
    <property type="evidence" value="ECO:0007669"/>
    <property type="project" value="UniProtKB-EC"/>
</dbReference>
<dbReference type="AlphaFoldDB" id="A0A1Y0EDR8"/>
<dbReference type="PANTHER" id="PTHR11895:SF151">
    <property type="entry name" value="GLUTAMYL-TRNA(GLN) AMIDOTRANSFERASE SUBUNIT A"/>
    <property type="match status" value="1"/>
</dbReference>
<dbReference type="Gene3D" id="3.90.1300.10">
    <property type="entry name" value="Amidase signature (AS) domain"/>
    <property type="match status" value="1"/>
</dbReference>
<dbReference type="RefSeq" id="WP_087208769.1">
    <property type="nucleotide sequence ID" value="NZ_CP021431.1"/>
</dbReference>
<dbReference type="EMBL" id="CP021431">
    <property type="protein sequence ID" value="ARU01754.1"/>
    <property type="molecule type" value="Genomic_DNA"/>
</dbReference>
<dbReference type="EC" id="6.3.5.7" evidence="2"/>
<dbReference type="InterPro" id="IPR036928">
    <property type="entry name" value="AS_sf"/>
</dbReference>
<dbReference type="Proteomes" id="UP000195273">
    <property type="component" value="Chromosome"/>
</dbReference>
<dbReference type="InterPro" id="IPR023631">
    <property type="entry name" value="Amidase_dom"/>
</dbReference>
<evidence type="ECO:0000313" key="3">
    <source>
        <dbReference type="Proteomes" id="UP000195273"/>
    </source>
</evidence>
<sequence>MKDLTQLGAVQARAGILRRDFTALDLTRACLARIASRDEAVKAWLCLNPQAEAEAKQIEADDPRPLAGLPIGVKDVFATAQMPTTYNSPLYAHHQPAGDAAVVMMLRAAGAIILGKTDTTEFAAAGRDAATCNPRQPAHTPGGSSAGSAAAVADCHVPLAIATQTGGSTIRPASFCGSYGMKPSFGLISTEGLKPYAPSFDTVGFHARHVEDMALLAGVFDLPDNGAVGRITLGLCHTPYHDRLTQPMIDALTRAANLPCALPFTLPADFAQIDSLHRQIMFAEGAAAFLPLAQTQPGGLHQDFCDRVNSRTSGTMRAAFSARDRLTELAMQLEMMMADAGIAALLAPAAPGTAPLGRIPGNPLFNAIWTALQMPCIALPAGCHEGLPVGLQLVGPRASDAGLLRIAATIAPQLLNMETPFAPT</sequence>
<dbReference type="Pfam" id="PF01425">
    <property type="entry name" value="Amidase"/>
    <property type="match status" value="1"/>
</dbReference>
<organism evidence="2 3">
    <name type="scientific">Yoonia vestfoldensis</name>
    <dbReference type="NCBI Taxonomy" id="245188"/>
    <lineage>
        <taxon>Bacteria</taxon>
        <taxon>Pseudomonadati</taxon>
        <taxon>Pseudomonadota</taxon>
        <taxon>Alphaproteobacteria</taxon>
        <taxon>Rhodobacterales</taxon>
        <taxon>Paracoccaceae</taxon>
        <taxon>Yoonia</taxon>
    </lineage>
</organism>
<dbReference type="KEGG" id="lvs:LOKVESSMR4R_02450"/>
<reference evidence="2 3" key="1">
    <citation type="submission" date="2017-05" db="EMBL/GenBank/DDBJ databases">
        <title>Genome Sequence of Loktanella vestfoldensis Strain SMR4r Isolated from a Culture of the Diatom Skeletonema marinoi.</title>
        <authorList>
            <person name="Topel M."/>
            <person name="Pinder M.I.M."/>
            <person name="Johansson O.N."/>
            <person name="Kourtchenko O."/>
            <person name="Godhe A."/>
            <person name="Clarke A.K."/>
        </authorList>
    </citation>
    <scope>NUCLEOTIDE SEQUENCE [LARGE SCALE GENOMIC DNA]</scope>
    <source>
        <strain evidence="2 3">SMR4r</strain>
    </source>
</reference>
<gene>
    <name evidence="2" type="primary">gatA</name>
    <name evidence="2" type="ORF">LOKVESSMR4R_02450</name>
</gene>
<feature type="domain" description="Amidase" evidence="1">
    <location>
        <begin position="25"/>
        <end position="219"/>
    </location>
</feature>
<dbReference type="OrthoDB" id="9811471at2"/>
<protein>
    <submittedName>
        <fullName evidence="2">Glutamyl-tRNA(Gln) amidotransferase subunit A</fullName>
        <ecNumber evidence="2">6.3.5.7</ecNumber>
    </submittedName>
</protein>
<accession>A0A1Y0EDR8</accession>
<name>A0A1Y0EDR8_9RHOB</name>
<keyword evidence="2" id="KW-0808">Transferase</keyword>
<dbReference type="PANTHER" id="PTHR11895">
    <property type="entry name" value="TRANSAMIDASE"/>
    <property type="match status" value="1"/>
</dbReference>
<dbReference type="InterPro" id="IPR000120">
    <property type="entry name" value="Amidase"/>
</dbReference>
<dbReference type="SUPFAM" id="SSF75304">
    <property type="entry name" value="Amidase signature (AS) enzymes"/>
    <property type="match status" value="1"/>
</dbReference>
<evidence type="ECO:0000259" key="1">
    <source>
        <dbReference type="Pfam" id="PF01425"/>
    </source>
</evidence>
<dbReference type="GO" id="GO:0016740">
    <property type="term" value="F:transferase activity"/>
    <property type="evidence" value="ECO:0007669"/>
    <property type="project" value="UniProtKB-KW"/>
</dbReference>
<evidence type="ECO:0000313" key="2">
    <source>
        <dbReference type="EMBL" id="ARU01754.1"/>
    </source>
</evidence>
<keyword evidence="3" id="KW-1185">Reference proteome</keyword>